<dbReference type="Proteomes" id="UP000077266">
    <property type="component" value="Unassembled WGS sequence"/>
</dbReference>
<proteinExistence type="predicted"/>
<protein>
    <submittedName>
        <fullName evidence="2">Uncharacterized protein</fullName>
    </submittedName>
</protein>
<feature type="region of interest" description="Disordered" evidence="1">
    <location>
        <begin position="1"/>
        <end position="64"/>
    </location>
</feature>
<sequence>MAHRERHRGRSHSPRRLTDSTRNSRSNSRRRDDNNDDNDQQQERRHRSRSPRRSRQPDDNDSAELRVADIVLDPTFVSHGKTFVRYKDALIKPSDCIALGLRRVDAQARRADFVMSDQEQRLWRGWQGLIDFIPGFELTVARASKNYLKIIKASGRSDNINSLLGVVFEWLEREGLVTVDPNDPNSARPARSLKTSLGYINNNTARLLCPCNLNLLEPGVRTSLEGNRVQKTAFPLLFFENYSFGIDTEKLCGALQARLGVWAYQHLMTGPSSVENNLVRGGRKSNSELAGFSHVTYESIAYVLTLLRFTLSSRKSFSWKDKEFKYGVCYDQIITTLKKECERERDEDDLNAGLRVMQWWNTQVFGDGTDEEDVDDPNHMLSLLSTVRADQEATRRALPGPDPTANAS</sequence>
<name>A0A165FX12_EXIGL</name>
<feature type="compositionally biased region" description="Basic residues" evidence="1">
    <location>
        <begin position="44"/>
        <end position="54"/>
    </location>
</feature>
<organism evidence="2 3">
    <name type="scientific">Exidia glandulosa HHB12029</name>
    <dbReference type="NCBI Taxonomy" id="1314781"/>
    <lineage>
        <taxon>Eukaryota</taxon>
        <taxon>Fungi</taxon>
        <taxon>Dikarya</taxon>
        <taxon>Basidiomycota</taxon>
        <taxon>Agaricomycotina</taxon>
        <taxon>Agaricomycetes</taxon>
        <taxon>Auriculariales</taxon>
        <taxon>Exidiaceae</taxon>
        <taxon>Exidia</taxon>
    </lineage>
</organism>
<evidence type="ECO:0000313" key="3">
    <source>
        <dbReference type="Proteomes" id="UP000077266"/>
    </source>
</evidence>
<dbReference type="Pfam" id="PF20414">
    <property type="entry name" value="DUF6698"/>
    <property type="match status" value="1"/>
</dbReference>
<dbReference type="EMBL" id="KV426067">
    <property type="protein sequence ID" value="KZV89658.1"/>
    <property type="molecule type" value="Genomic_DNA"/>
</dbReference>
<evidence type="ECO:0000313" key="2">
    <source>
        <dbReference type="EMBL" id="KZV89658.1"/>
    </source>
</evidence>
<feature type="compositionally biased region" description="Basic and acidic residues" evidence="1">
    <location>
        <begin position="55"/>
        <end position="64"/>
    </location>
</feature>
<feature type="compositionally biased region" description="Basic residues" evidence="1">
    <location>
        <begin position="1"/>
        <end position="15"/>
    </location>
</feature>
<reference evidence="2 3" key="1">
    <citation type="journal article" date="2016" name="Mol. Biol. Evol.">
        <title>Comparative Genomics of Early-Diverging Mushroom-Forming Fungi Provides Insights into the Origins of Lignocellulose Decay Capabilities.</title>
        <authorList>
            <person name="Nagy L.G."/>
            <person name="Riley R."/>
            <person name="Tritt A."/>
            <person name="Adam C."/>
            <person name="Daum C."/>
            <person name="Floudas D."/>
            <person name="Sun H."/>
            <person name="Yadav J.S."/>
            <person name="Pangilinan J."/>
            <person name="Larsson K.H."/>
            <person name="Matsuura K."/>
            <person name="Barry K."/>
            <person name="Labutti K."/>
            <person name="Kuo R."/>
            <person name="Ohm R.A."/>
            <person name="Bhattacharya S.S."/>
            <person name="Shirouzu T."/>
            <person name="Yoshinaga Y."/>
            <person name="Martin F.M."/>
            <person name="Grigoriev I.V."/>
            <person name="Hibbett D.S."/>
        </authorList>
    </citation>
    <scope>NUCLEOTIDE SEQUENCE [LARGE SCALE GENOMIC DNA]</scope>
    <source>
        <strain evidence="2 3">HHB12029</strain>
    </source>
</reference>
<dbReference type="InterPro" id="IPR046521">
    <property type="entry name" value="DUF6698"/>
</dbReference>
<keyword evidence="3" id="KW-1185">Reference proteome</keyword>
<accession>A0A165FX12</accession>
<evidence type="ECO:0000256" key="1">
    <source>
        <dbReference type="SAM" id="MobiDB-lite"/>
    </source>
</evidence>
<gene>
    <name evidence="2" type="ORF">EXIGLDRAFT_771564</name>
</gene>
<dbReference type="AlphaFoldDB" id="A0A165FX12"/>
<dbReference type="InParanoid" id="A0A165FX12"/>
<dbReference type="STRING" id="1314781.A0A165FX12"/>
<dbReference type="OrthoDB" id="3160134at2759"/>